<protein>
    <submittedName>
        <fullName evidence="10">DNA-binding transcriptional response regulator, NtrC family, contains REC, AAA-type ATPase, and a Fis-type DNA-binding domains</fullName>
    </submittedName>
</protein>
<keyword evidence="3" id="KW-0902">Two-component regulatory system</keyword>
<keyword evidence="4" id="KW-0805">Transcription regulation</keyword>
<feature type="modified residue" description="4-aspartylphosphate" evidence="7">
    <location>
        <position position="54"/>
    </location>
</feature>
<evidence type="ECO:0000256" key="3">
    <source>
        <dbReference type="ARBA" id="ARBA00023012"/>
    </source>
</evidence>
<dbReference type="Pfam" id="PF00158">
    <property type="entry name" value="Sigma54_activat"/>
    <property type="match status" value="1"/>
</dbReference>
<organism evidence="10 11">
    <name type="scientific">Celeribacter halophilus</name>
    <dbReference type="NCBI Taxonomy" id="576117"/>
    <lineage>
        <taxon>Bacteria</taxon>
        <taxon>Pseudomonadati</taxon>
        <taxon>Pseudomonadota</taxon>
        <taxon>Alphaproteobacteria</taxon>
        <taxon>Rhodobacterales</taxon>
        <taxon>Roseobacteraceae</taxon>
        <taxon>Celeribacter</taxon>
    </lineage>
</organism>
<dbReference type="GO" id="GO:0006355">
    <property type="term" value="P:regulation of DNA-templated transcription"/>
    <property type="evidence" value="ECO:0007669"/>
    <property type="project" value="InterPro"/>
</dbReference>
<dbReference type="OrthoDB" id="9802388at2"/>
<keyword evidence="7" id="KW-0597">Phosphoprotein</keyword>
<dbReference type="PROSITE" id="PS50045">
    <property type="entry name" value="SIGMA54_INTERACT_4"/>
    <property type="match status" value="1"/>
</dbReference>
<feature type="domain" description="Sigma-54 factor interaction" evidence="8">
    <location>
        <begin position="141"/>
        <end position="367"/>
    </location>
</feature>
<evidence type="ECO:0000256" key="6">
    <source>
        <dbReference type="ARBA" id="ARBA00023163"/>
    </source>
</evidence>
<sequence length="463" mass="48946">MSPPPILIVDDVTTHLTIFSATLEAEGHDVITARSCQEALELAQRHSPDIALVDLVLPDGDGVGLIAKLTSCVPTLKPIAVTAFASVDRAVSAMRNGAVDFLVKPLAPDQLVSVVNNALAGRSVGQLSEESMARSSGLVGDAGSSQPMKDVCETIRAVAGSAAPVFITGESGTGKVTAAATLHAQSGILTGQFVKIDCSTTDPERIEAELLGHAATADQAEKTGAVERAKDGTLLLDEVCALSPIMQARLLNILQSGRVTPLGGGAPYLMSCRFVCTSTPDPAAEVAAGRFRADLFYRLNVVPVHLPPLRERGMDVIEIAETELDRLCAQEGRPFRTLSDGVKSVFLEHTWPGNIRELINVIWNAALLNDGPVIEISDLPPYLRGIRPSPVGQSGLDNPRFPGRTDPFEGRTLAQIEQQAIEAAIQAANGSVPAAARALDVSPSTLYRKLENWGKPVRGARKG</sequence>
<dbReference type="InterPro" id="IPR002197">
    <property type="entry name" value="HTH_Fis"/>
</dbReference>
<dbReference type="GO" id="GO:0043565">
    <property type="term" value="F:sequence-specific DNA binding"/>
    <property type="evidence" value="ECO:0007669"/>
    <property type="project" value="InterPro"/>
</dbReference>
<keyword evidence="1" id="KW-0547">Nucleotide-binding</keyword>
<proteinExistence type="predicted"/>
<dbReference type="EMBL" id="FORY01000001">
    <property type="protein sequence ID" value="SFJ01523.1"/>
    <property type="molecule type" value="Genomic_DNA"/>
</dbReference>
<evidence type="ECO:0000259" key="8">
    <source>
        <dbReference type="PROSITE" id="PS50045"/>
    </source>
</evidence>
<dbReference type="Proteomes" id="UP000183299">
    <property type="component" value="Unassembled WGS sequence"/>
</dbReference>
<keyword evidence="2" id="KW-0067">ATP-binding</keyword>
<evidence type="ECO:0000256" key="5">
    <source>
        <dbReference type="ARBA" id="ARBA00023125"/>
    </source>
</evidence>
<evidence type="ECO:0000256" key="7">
    <source>
        <dbReference type="PROSITE-ProRule" id="PRU00169"/>
    </source>
</evidence>
<evidence type="ECO:0000313" key="10">
    <source>
        <dbReference type="EMBL" id="SFJ01523.1"/>
    </source>
</evidence>
<reference evidence="10 11" key="1">
    <citation type="submission" date="2016-10" db="EMBL/GenBank/DDBJ databases">
        <authorList>
            <person name="de Groot N.N."/>
        </authorList>
    </citation>
    <scope>NUCLEOTIDE SEQUENCE [LARGE SCALE GENOMIC DNA]</scope>
    <source>
        <strain evidence="10 11">CGMCC 1.8891</strain>
    </source>
</reference>
<feature type="domain" description="Response regulatory" evidence="9">
    <location>
        <begin position="5"/>
        <end position="119"/>
    </location>
</feature>
<dbReference type="Gene3D" id="1.10.10.60">
    <property type="entry name" value="Homeodomain-like"/>
    <property type="match status" value="1"/>
</dbReference>
<dbReference type="InterPro" id="IPR009057">
    <property type="entry name" value="Homeodomain-like_sf"/>
</dbReference>
<evidence type="ECO:0000256" key="4">
    <source>
        <dbReference type="ARBA" id="ARBA00023015"/>
    </source>
</evidence>
<dbReference type="Pfam" id="PF02954">
    <property type="entry name" value="HTH_8"/>
    <property type="match status" value="1"/>
</dbReference>
<dbReference type="GO" id="GO:0000160">
    <property type="term" value="P:phosphorelay signal transduction system"/>
    <property type="evidence" value="ECO:0007669"/>
    <property type="project" value="UniProtKB-KW"/>
</dbReference>
<dbReference type="AlphaFoldDB" id="A0A1I3MWY5"/>
<dbReference type="InterPro" id="IPR011006">
    <property type="entry name" value="CheY-like_superfamily"/>
</dbReference>
<evidence type="ECO:0000256" key="1">
    <source>
        <dbReference type="ARBA" id="ARBA00022741"/>
    </source>
</evidence>
<gene>
    <name evidence="10" type="ORF">SAMN04488138_101186</name>
</gene>
<dbReference type="PANTHER" id="PTHR32071:SF117">
    <property type="entry name" value="PTS-DEPENDENT DIHYDROXYACETONE KINASE OPERON REGULATORY PROTEIN-RELATED"/>
    <property type="match status" value="1"/>
</dbReference>
<accession>A0A1I3MWY5</accession>
<dbReference type="CDD" id="cd00156">
    <property type="entry name" value="REC"/>
    <property type="match status" value="1"/>
</dbReference>
<dbReference type="SMART" id="SM00382">
    <property type="entry name" value="AAA"/>
    <property type="match status" value="1"/>
</dbReference>
<dbReference type="RefSeq" id="WP_066603241.1">
    <property type="nucleotide sequence ID" value="NZ_FORY01000001.1"/>
</dbReference>
<dbReference type="CDD" id="cd00009">
    <property type="entry name" value="AAA"/>
    <property type="match status" value="1"/>
</dbReference>
<dbReference type="STRING" id="576117.SAMN04488138_101186"/>
<dbReference type="GeneID" id="98663659"/>
<dbReference type="InterPro" id="IPR001789">
    <property type="entry name" value="Sig_transdc_resp-reg_receiver"/>
</dbReference>
<dbReference type="Pfam" id="PF25601">
    <property type="entry name" value="AAA_lid_14"/>
    <property type="match status" value="1"/>
</dbReference>
<dbReference type="SUPFAM" id="SSF46689">
    <property type="entry name" value="Homeodomain-like"/>
    <property type="match status" value="1"/>
</dbReference>
<keyword evidence="11" id="KW-1185">Reference proteome</keyword>
<dbReference type="SMART" id="SM00448">
    <property type="entry name" value="REC"/>
    <property type="match status" value="1"/>
</dbReference>
<dbReference type="PROSITE" id="PS50110">
    <property type="entry name" value="RESPONSE_REGULATORY"/>
    <property type="match status" value="1"/>
</dbReference>
<dbReference type="InterPro" id="IPR003593">
    <property type="entry name" value="AAA+_ATPase"/>
</dbReference>
<dbReference type="InterPro" id="IPR058031">
    <property type="entry name" value="AAA_lid_NorR"/>
</dbReference>
<keyword evidence="6" id="KW-0804">Transcription</keyword>
<dbReference type="PROSITE" id="PS00688">
    <property type="entry name" value="SIGMA54_INTERACT_3"/>
    <property type="match status" value="1"/>
</dbReference>
<evidence type="ECO:0000259" key="9">
    <source>
        <dbReference type="PROSITE" id="PS50110"/>
    </source>
</evidence>
<dbReference type="SUPFAM" id="SSF52172">
    <property type="entry name" value="CheY-like"/>
    <property type="match status" value="1"/>
</dbReference>
<dbReference type="GO" id="GO:0005524">
    <property type="term" value="F:ATP binding"/>
    <property type="evidence" value="ECO:0007669"/>
    <property type="project" value="UniProtKB-KW"/>
</dbReference>
<dbReference type="Gene3D" id="3.40.50.2300">
    <property type="match status" value="1"/>
</dbReference>
<dbReference type="SUPFAM" id="SSF52540">
    <property type="entry name" value="P-loop containing nucleoside triphosphate hydrolases"/>
    <property type="match status" value="1"/>
</dbReference>
<dbReference type="InterPro" id="IPR027417">
    <property type="entry name" value="P-loop_NTPase"/>
</dbReference>
<dbReference type="InterPro" id="IPR025944">
    <property type="entry name" value="Sigma_54_int_dom_CS"/>
</dbReference>
<evidence type="ECO:0000256" key="2">
    <source>
        <dbReference type="ARBA" id="ARBA00022840"/>
    </source>
</evidence>
<name>A0A1I3MWY5_9RHOB</name>
<dbReference type="InterPro" id="IPR002078">
    <property type="entry name" value="Sigma_54_int"/>
</dbReference>
<dbReference type="PANTHER" id="PTHR32071">
    <property type="entry name" value="TRANSCRIPTIONAL REGULATORY PROTEIN"/>
    <property type="match status" value="1"/>
</dbReference>
<keyword evidence="5 10" id="KW-0238">DNA-binding</keyword>
<evidence type="ECO:0000313" key="11">
    <source>
        <dbReference type="Proteomes" id="UP000183299"/>
    </source>
</evidence>
<dbReference type="Gene3D" id="3.40.50.300">
    <property type="entry name" value="P-loop containing nucleotide triphosphate hydrolases"/>
    <property type="match status" value="1"/>
</dbReference>
<dbReference type="Gene3D" id="1.10.8.60">
    <property type="match status" value="1"/>
</dbReference>
<dbReference type="Pfam" id="PF00072">
    <property type="entry name" value="Response_reg"/>
    <property type="match status" value="1"/>
</dbReference>